<evidence type="ECO:0000313" key="2">
    <source>
        <dbReference type="Proteomes" id="UP000006882"/>
    </source>
</evidence>
<protein>
    <submittedName>
        <fullName evidence="1">Uncharacterized protein</fullName>
    </submittedName>
</protein>
<name>A0A251RJ61_PRUPE</name>
<accession>A0A251RJ61</accession>
<sequence length="70" mass="8122">MRTLGVQICNEVHIRILELHLHDGGGRPINLIETFSLVRIALCSLLKFSRVVNYYSAQERNFSYLPIKTY</sequence>
<gene>
    <name evidence="1" type="ORF">PRUPE_1G556400</name>
</gene>
<keyword evidence="2" id="KW-1185">Reference proteome</keyword>
<reference evidence="1 2" key="1">
    <citation type="journal article" date="2013" name="Nat. Genet.">
        <title>The high-quality draft genome of peach (Prunus persica) identifies unique patterns of genetic diversity, domestication and genome evolution.</title>
        <authorList>
            <consortium name="International Peach Genome Initiative"/>
            <person name="Verde I."/>
            <person name="Abbott A.G."/>
            <person name="Scalabrin S."/>
            <person name="Jung S."/>
            <person name="Shu S."/>
            <person name="Marroni F."/>
            <person name="Zhebentyayeva T."/>
            <person name="Dettori M.T."/>
            <person name="Grimwood J."/>
            <person name="Cattonaro F."/>
            <person name="Zuccolo A."/>
            <person name="Rossini L."/>
            <person name="Jenkins J."/>
            <person name="Vendramin E."/>
            <person name="Meisel L.A."/>
            <person name="Decroocq V."/>
            <person name="Sosinski B."/>
            <person name="Prochnik S."/>
            <person name="Mitros T."/>
            <person name="Policriti A."/>
            <person name="Cipriani G."/>
            <person name="Dondini L."/>
            <person name="Ficklin S."/>
            <person name="Goodstein D.M."/>
            <person name="Xuan P."/>
            <person name="Del Fabbro C."/>
            <person name="Aramini V."/>
            <person name="Copetti D."/>
            <person name="Gonzalez S."/>
            <person name="Horner D.S."/>
            <person name="Falchi R."/>
            <person name="Lucas S."/>
            <person name="Mica E."/>
            <person name="Maldonado J."/>
            <person name="Lazzari B."/>
            <person name="Bielenberg D."/>
            <person name="Pirona R."/>
            <person name="Miculan M."/>
            <person name="Barakat A."/>
            <person name="Testolin R."/>
            <person name="Stella A."/>
            <person name="Tartarini S."/>
            <person name="Tonutti P."/>
            <person name="Arus P."/>
            <person name="Orellana A."/>
            <person name="Wells C."/>
            <person name="Main D."/>
            <person name="Vizzotto G."/>
            <person name="Silva H."/>
            <person name="Salamini F."/>
            <person name="Schmutz J."/>
            <person name="Morgante M."/>
            <person name="Rokhsar D.S."/>
        </authorList>
    </citation>
    <scope>NUCLEOTIDE SEQUENCE [LARGE SCALE GENOMIC DNA]</scope>
    <source>
        <strain evidence="2">cv. Nemared</strain>
    </source>
</reference>
<dbReference type="AlphaFoldDB" id="A0A251RJ61"/>
<dbReference type="Gramene" id="ONI35830">
    <property type="protein sequence ID" value="ONI35830"/>
    <property type="gene ID" value="PRUPE_1G556400"/>
</dbReference>
<organism evidence="1 2">
    <name type="scientific">Prunus persica</name>
    <name type="common">Peach</name>
    <name type="synonym">Amygdalus persica</name>
    <dbReference type="NCBI Taxonomy" id="3760"/>
    <lineage>
        <taxon>Eukaryota</taxon>
        <taxon>Viridiplantae</taxon>
        <taxon>Streptophyta</taxon>
        <taxon>Embryophyta</taxon>
        <taxon>Tracheophyta</taxon>
        <taxon>Spermatophyta</taxon>
        <taxon>Magnoliopsida</taxon>
        <taxon>eudicotyledons</taxon>
        <taxon>Gunneridae</taxon>
        <taxon>Pentapetalae</taxon>
        <taxon>rosids</taxon>
        <taxon>fabids</taxon>
        <taxon>Rosales</taxon>
        <taxon>Rosaceae</taxon>
        <taxon>Amygdaloideae</taxon>
        <taxon>Amygdaleae</taxon>
        <taxon>Prunus</taxon>
    </lineage>
</organism>
<proteinExistence type="predicted"/>
<dbReference type="Proteomes" id="UP000006882">
    <property type="component" value="Chromosome G1"/>
</dbReference>
<evidence type="ECO:0000313" key="1">
    <source>
        <dbReference type="EMBL" id="ONI35830.1"/>
    </source>
</evidence>
<dbReference type="EMBL" id="CM007651">
    <property type="protein sequence ID" value="ONI35830.1"/>
    <property type="molecule type" value="Genomic_DNA"/>
</dbReference>